<accession>A0ACC2HAL9</accession>
<organism evidence="1 2">
    <name type="scientific">Dallia pectoralis</name>
    <name type="common">Alaska blackfish</name>
    <dbReference type="NCBI Taxonomy" id="75939"/>
    <lineage>
        <taxon>Eukaryota</taxon>
        <taxon>Metazoa</taxon>
        <taxon>Chordata</taxon>
        <taxon>Craniata</taxon>
        <taxon>Vertebrata</taxon>
        <taxon>Euteleostomi</taxon>
        <taxon>Actinopterygii</taxon>
        <taxon>Neopterygii</taxon>
        <taxon>Teleostei</taxon>
        <taxon>Protacanthopterygii</taxon>
        <taxon>Esociformes</taxon>
        <taxon>Umbridae</taxon>
        <taxon>Dallia</taxon>
    </lineage>
</organism>
<comment type="caution">
    <text evidence="1">The sequence shown here is derived from an EMBL/GenBank/DDBJ whole genome shotgun (WGS) entry which is preliminary data.</text>
</comment>
<reference evidence="1" key="1">
    <citation type="submission" date="2021-05" db="EMBL/GenBank/DDBJ databases">
        <authorList>
            <person name="Pan Q."/>
            <person name="Jouanno E."/>
            <person name="Zahm M."/>
            <person name="Klopp C."/>
            <person name="Cabau C."/>
            <person name="Louis A."/>
            <person name="Berthelot C."/>
            <person name="Parey E."/>
            <person name="Roest Crollius H."/>
            <person name="Montfort J."/>
            <person name="Robinson-Rechavi M."/>
            <person name="Bouchez O."/>
            <person name="Lampietro C."/>
            <person name="Lopez Roques C."/>
            <person name="Donnadieu C."/>
            <person name="Postlethwait J."/>
            <person name="Bobe J."/>
            <person name="Dillon D."/>
            <person name="Chandos A."/>
            <person name="von Hippel F."/>
            <person name="Guiguen Y."/>
        </authorList>
    </citation>
    <scope>NUCLEOTIDE SEQUENCE</scope>
    <source>
        <strain evidence="1">YG-Jan2019</strain>
    </source>
</reference>
<sequence>MRRTQVIPSLFPLSKKQCLHRSLSSEIVKRELYQTKPRRVTLQTGQGSGEHTGGDYLAELRVPRSTSGTRNTLLLTHSTNVARDRRLSRSYCRRALKKN</sequence>
<name>A0ACC2HAL9_DALPE</name>
<dbReference type="EMBL" id="CM055731">
    <property type="protein sequence ID" value="KAJ8013029.1"/>
    <property type="molecule type" value="Genomic_DNA"/>
</dbReference>
<protein>
    <submittedName>
        <fullName evidence="1">Uncharacterized protein</fullName>
    </submittedName>
</protein>
<proteinExistence type="predicted"/>
<keyword evidence="2" id="KW-1185">Reference proteome</keyword>
<evidence type="ECO:0000313" key="2">
    <source>
        <dbReference type="Proteomes" id="UP001157502"/>
    </source>
</evidence>
<gene>
    <name evidence="1" type="ORF">DPEC_G00049060</name>
</gene>
<evidence type="ECO:0000313" key="1">
    <source>
        <dbReference type="EMBL" id="KAJ8013029.1"/>
    </source>
</evidence>
<dbReference type="Proteomes" id="UP001157502">
    <property type="component" value="Chromosome 4"/>
</dbReference>